<dbReference type="NCBIfam" id="NF040618">
    <property type="entry name" value="PPA1309_fam"/>
    <property type="match status" value="1"/>
</dbReference>
<gene>
    <name evidence="2" type="ORF">Rrhod_1233</name>
</gene>
<dbReference type="AlphaFoldDB" id="R7WQ28"/>
<dbReference type="PATRIC" id="fig|1273125.3.peg.1191"/>
<dbReference type="eggNOG" id="ENOG5032TUF">
    <property type="taxonomic scope" value="Bacteria"/>
</dbReference>
<evidence type="ECO:0000256" key="1">
    <source>
        <dbReference type="SAM" id="MobiDB-lite"/>
    </source>
</evidence>
<proteinExistence type="predicted"/>
<evidence type="ECO:0000313" key="3">
    <source>
        <dbReference type="Proteomes" id="UP000013525"/>
    </source>
</evidence>
<organism evidence="2 3">
    <name type="scientific">Rhodococcus rhodnii LMG 5362</name>
    <dbReference type="NCBI Taxonomy" id="1273125"/>
    <lineage>
        <taxon>Bacteria</taxon>
        <taxon>Bacillati</taxon>
        <taxon>Actinomycetota</taxon>
        <taxon>Actinomycetes</taxon>
        <taxon>Mycobacteriales</taxon>
        <taxon>Nocardiaceae</taxon>
        <taxon>Rhodococcus</taxon>
    </lineage>
</organism>
<evidence type="ECO:0000313" key="2">
    <source>
        <dbReference type="EMBL" id="EOM77426.1"/>
    </source>
</evidence>
<feature type="region of interest" description="Disordered" evidence="1">
    <location>
        <begin position="116"/>
        <end position="138"/>
    </location>
</feature>
<dbReference type="EMBL" id="APMY01000041">
    <property type="protein sequence ID" value="EOM77426.1"/>
    <property type="molecule type" value="Genomic_DNA"/>
</dbReference>
<protein>
    <submittedName>
        <fullName evidence="2">Uncharacterized protein</fullName>
    </submittedName>
</protein>
<dbReference type="RefSeq" id="WP_010837297.1">
    <property type="nucleotide sequence ID" value="NZ_APMY01000041.1"/>
</dbReference>
<dbReference type="InterPro" id="IPR047681">
    <property type="entry name" value="PPA1309-like"/>
</dbReference>
<reference evidence="2 3" key="1">
    <citation type="journal article" date="2013" name="Genome Announc.">
        <title>Draft Genome Sequence of Rhodococcus rhodnii Strain LMG5362, a Symbiont of Rhodnius prolixus (Hemiptera, Reduviidae, Triatominae), the Principle Vector of Trypanosoma cruzi.</title>
        <authorList>
            <person name="Pachebat J.A."/>
            <person name="van Keulen G."/>
            <person name="Whitten M.M."/>
            <person name="Girdwood S."/>
            <person name="Del Sol R."/>
            <person name="Dyson P.J."/>
            <person name="Facey P.D."/>
        </authorList>
    </citation>
    <scope>NUCLEOTIDE SEQUENCE [LARGE SCALE GENOMIC DNA]</scope>
    <source>
        <strain evidence="2 3">LMG 5362</strain>
    </source>
</reference>
<name>R7WQ28_9NOCA</name>
<accession>R7WQ28</accession>
<sequence length="197" mass="20906">MSGVSEFGGYSVRHPERALSHSLQDALTHVEGSGWDQPPALFALVPTEALAVAEPHLADRLDDGVELTAIEQQPVPDDVEGGSPALDEYLGTLRWPASVAGCALVEEILVLPPEASETVDAEPTDQQARAAAHSHPDGRRARLAVGVVRNGPSLVLLHLEPEDDDPYGEGELVTYEGLGADLVDALYATLDADPDDY</sequence>
<dbReference type="Proteomes" id="UP000013525">
    <property type="component" value="Unassembled WGS sequence"/>
</dbReference>
<keyword evidence="3" id="KW-1185">Reference proteome</keyword>
<comment type="caution">
    <text evidence="2">The sequence shown here is derived from an EMBL/GenBank/DDBJ whole genome shotgun (WGS) entry which is preliminary data.</text>
</comment>